<dbReference type="PANTHER" id="PTHR11564:SF5">
    <property type="entry name" value="SIGNAL RECOGNITION PARTICLE SUBUNIT SRP54"/>
    <property type="match status" value="1"/>
</dbReference>
<dbReference type="Proteomes" id="UP000050996">
    <property type="component" value="Unassembled WGS sequence"/>
</dbReference>
<dbReference type="GO" id="GO:0005525">
    <property type="term" value="F:GTP binding"/>
    <property type="evidence" value="ECO:0007669"/>
    <property type="project" value="UniProtKB-UniRule"/>
</dbReference>
<dbReference type="Gene3D" id="1.10.260.30">
    <property type="entry name" value="Signal recognition particle, SRP54 subunit, M-domain"/>
    <property type="match status" value="1"/>
</dbReference>
<dbReference type="SUPFAM" id="SSF52540">
    <property type="entry name" value="P-loop containing nucleoside triphosphate hydrolases"/>
    <property type="match status" value="1"/>
</dbReference>
<gene>
    <name evidence="11" type="primary">ffh</name>
    <name evidence="14" type="ORF">AN957_11030</name>
</gene>
<evidence type="ECO:0000256" key="1">
    <source>
        <dbReference type="ARBA" id="ARBA00005450"/>
    </source>
</evidence>
<comment type="similarity">
    <text evidence="1 11">Belongs to the GTP-binding SRP family. SRP54 subfamily.</text>
</comment>
<dbReference type="SMART" id="SM00382">
    <property type="entry name" value="AAA"/>
    <property type="match status" value="1"/>
</dbReference>
<dbReference type="FunFam" id="1.20.120.140:FF:000001">
    <property type="entry name" value="Signal recognition particle GTPase"/>
    <property type="match status" value="1"/>
</dbReference>
<keyword evidence="3 11" id="KW-0547">Nucleotide-binding</keyword>
<dbReference type="Pfam" id="PF02881">
    <property type="entry name" value="SRP54_N"/>
    <property type="match status" value="1"/>
</dbReference>
<keyword evidence="8 11" id="KW-0687">Ribonucleoprotein</keyword>
<dbReference type="GO" id="GO:0006614">
    <property type="term" value="P:SRP-dependent cotranslational protein targeting to membrane"/>
    <property type="evidence" value="ECO:0007669"/>
    <property type="project" value="InterPro"/>
</dbReference>
<evidence type="ECO:0000256" key="6">
    <source>
        <dbReference type="ARBA" id="ARBA00023134"/>
    </source>
</evidence>
<comment type="caution">
    <text evidence="14">The sequence shown here is derived from an EMBL/GenBank/DDBJ whole genome shotgun (WGS) entry which is preliminary data.</text>
</comment>
<comment type="domain">
    <text evidence="11">Composed of three domains: the N-terminal N domain, which is responsible for interactions with the ribosome, the central G domain, which binds GTP, and the C-terminal M domain, which binds the RNA and the signal sequence of the RNC.</text>
</comment>
<dbReference type="PATRIC" id="fig|1637975.4.peg.1997"/>
<evidence type="ECO:0000256" key="11">
    <source>
        <dbReference type="HAMAP-Rule" id="MF_00306"/>
    </source>
</evidence>
<dbReference type="PROSITE" id="PS00300">
    <property type="entry name" value="SRP54"/>
    <property type="match status" value="1"/>
</dbReference>
<evidence type="ECO:0000256" key="4">
    <source>
        <dbReference type="ARBA" id="ARBA00022801"/>
    </source>
</evidence>
<evidence type="ECO:0000259" key="13">
    <source>
        <dbReference type="PROSITE" id="PS00300"/>
    </source>
</evidence>
<dbReference type="InterPro" id="IPR003593">
    <property type="entry name" value="AAA+_ATPase"/>
</dbReference>
<evidence type="ECO:0000313" key="14">
    <source>
        <dbReference type="EMBL" id="KQL19065.1"/>
    </source>
</evidence>
<keyword evidence="7 11" id="KW-0733">Signal recognition particle</keyword>
<dbReference type="CDD" id="cd18539">
    <property type="entry name" value="SRP_G"/>
    <property type="match status" value="1"/>
</dbReference>
<organism evidence="14 15">
    <name type="scientific">Cytobacillus solani</name>
    <dbReference type="NCBI Taxonomy" id="1637975"/>
    <lineage>
        <taxon>Bacteria</taxon>
        <taxon>Bacillati</taxon>
        <taxon>Bacillota</taxon>
        <taxon>Bacilli</taxon>
        <taxon>Bacillales</taxon>
        <taxon>Bacillaceae</taxon>
        <taxon>Cytobacillus</taxon>
    </lineage>
</organism>
<evidence type="ECO:0000256" key="12">
    <source>
        <dbReference type="SAM" id="MobiDB-lite"/>
    </source>
</evidence>
<dbReference type="AlphaFoldDB" id="A0A0Q3QLY7"/>
<accession>A0A0Q3QLY7</accession>
<dbReference type="HAMAP" id="MF_00306">
    <property type="entry name" value="SRP54"/>
    <property type="match status" value="1"/>
</dbReference>
<dbReference type="GO" id="GO:0003924">
    <property type="term" value="F:GTPase activity"/>
    <property type="evidence" value="ECO:0007669"/>
    <property type="project" value="UniProtKB-UniRule"/>
</dbReference>
<dbReference type="SUPFAM" id="SSF47446">
    <property type="entry name" value="Signal peptide-binding domain"/>
    <property type="match status" value="1"/>
</dbReference>
<keyword evidence="6 11" id="KW-0342">GTP-binding</keyword>
<dbReference type="FunFam" id="3.40.50.300:FF:000022">
    <property type="entry name" value="Signal recognition particle 54 kDa subunit"/>
    <property type="match status" value="1"/>
</dbReference>
<protein>
    <recommendedName>
        <fullName evidence="11">Signal recognition particle protein</fullName>
        <ecNumber evidence="11">3.6.5.4</ecNumber>
    </recommendedName>
    <alternativeName>
        <fullName evidence="11">Fifty-four homolog</fullName>
    </alternativeName>
</protein>
<evidence type="ECO:0000256" key="2">
    <source>
        <dbReference type="ARBA" id="ARBA00022490"/>
    </source>
</evidence>
<feature type="region of interest" description="Disordered" evidence="12">
    <location>
        <begin position="429"/>
        <end position="450"/>
    </location>
</feature>
<dbReference type="InterPro" id="IPR042101">
    <property type="entry name" value="SRP54_N_sf"/>
</dbReference>
<dbReference type="Pfam" id="PF02978">
    <property type="entry name" value="SRP_SPB"/>
    <property type="match status" value="1"/>
</dbReference>
<dbReference type="InterPro" id="IPR004780">
    <property type="entry name" value="SRP"/>
</dbReference>
<comment type="subcellular location">
    <subcellularLocation>
        <location evidence="11">Cytoplasm</location>
    </subcellularLocation>
    <text evidence="11">The SRP-RNC complex is targeted to the cytoplasmic membrane.</text>
</comment>
<evidence type="ECO:0000256" key="3">
    <source>
        <dbReference type="ARBA" id="ARBA00022741"/>
    </source>
</evidence>
<dbReference type="EC" id="3.6.5.4" evidence="11"/>
<dbReference type="PANTHER" id="PTHR11564">
    <property type="entry name" value="SIGNAL RECOGNITION PARTICLE 54K PROTEIN SRP54"/>
    <property type="match status" value="1"/>
</dbReference>
<dbReference type="InterPro" id="IPR036891">
    <property type="entry name" value="Signal_recog_part_SRP54_M_sf"/>
</dbReference>
<evidence type="ECO:0000256" key="10">
    <source>
        <dbReference type="ARBA" id="ARBA00057471"/>
    </source>
</evidence>
<reference evidence="14 15" key="1">
    <citation type="submission" date="2015-09" db="EMBL/GenBank/DDBJ databases">
        <title>Genome sequencing project for genomic taxonomy and phylogenomics of Bacillus-like bacteria.</title>
        <authorList>
            <person name="Liu B."/>
            <person name="Wang J."/>
            <person name="Zhu Y."/>
            <person name="Liu G."/>
            <person name="Chen Q."/>
            <person name="Chen Z."/>
            <person name="Lan J."/>
            <person name="Che J."/>
            <person name="Ge C."/>
            <person name="Shi H."/>
            <person name="Pan Z."/>
            <person name="Liu X."/>
        </authorList>
    </citation>
    <scope>NUCLEOTIDE SEQUENCE [LARGE SCALE GENOMIC DNA]</scope>
    <source>
        <strain evidence="14 15">FJAT-18043</strain>
    </source>
</reference>
<dbReference type="Pfam" id="PF00448">
    <property type="entry name" value="SRP54"/>
    <property type="match status" value="1"/>
</dbReference>
<evidence type="ECO:0000256" key="8">
    <source>
        <dbReference type="ARBA" id="ARBA00023274"/>
    </source>
</evidence>
<evidence type="ECO:0000256" key="5">
    <source>
        <dbReference type="ARBA" id="ARBA00022884"/>
    </source>
</evidence>
<dbReference type="SMART" id="SM00963">
    <property type="entry name" value="SRP54_N"/>
    <property type="match status" value="1"/>
</dbReference>
<feature type="domain" description="SRP54-type proteins GTP-binding" evidence="13">
    <location>
        <begin position="270"/>
        <end position="283"/>
    </location>
</feature>
<dbReference type="Gene3D" id="3.40.50.300">
    <property type="entry name" value="P-loop containing nucleotide triphosphate hydrolases"/>
    <property type="match status" value="1"/>
</dbReference>
<dbReference type="InterPro" id="IPR027417">
    <property type="entry name" value="P-loop_NTPase"/>
</dbReference>
<sequence length="450" mass="49726">MAFEGLADRLQNTIQKIRGKGKINESDVKDMMREVRLALLEADVNFKVVKEFVKKVSERAVGQEVLKSLTPGQQVIKVVKEELTELMGGEQSKIAVSNRPPTVIMMVGLQGAGKTTTTGKLANLLRKKYNRNPMLVAADIYRPAAIKQLETLGKQLSMPVFSLGDQVSPVEIAKQAIAKAKEDHNDYVLIDTAGRLHVDEALMDELKQIKELSKPDEIFLVVDAMTGQDAVNVAKSFNEQLGLTGVVLTKLDGDTRGGAALSIRAVTETPIKFVGLGEKLDALEAFHPERMASRILGMGDVLTLIEKAQANVDEEKAKEMQQKFRTASFTFDDFLEQLGQVRSMGPLDELLKMMPGANKIKGLNNLQVDEKQITHVEAIIKSMTKDEKIHPETINASRRKRIAKGSGTTVPEVNRLLKQFEDMKKMMKQMTGGSPKGKKKGGFKLPFNPF</sequence>
<keyword evidence="4 11" id="KW-0378">Hydrolase</keyword>
<dbReference type="InterPro" id="IPR000897">
    <property type="entry name" value="SRP54_GTPase_dom"/>
</dbReference>
<dbReference type="NCBIfam" id="TIGR00959">
    <property type="entry name" value="ffh"/>
    <property type="match status" value="1"/>
</dbReference>
<evidence type="ECO:0000256" key="9">
    <source>
        <dbReference type="ARBA" id="ARBA00048027"/>
    </source>
</evidence>
<keyword evidence="15" id="KW-1185">Reference proteome</keyword>
<comment type="catalytic activity">
    <reaction evidence="9 11">
        <text>GTP + H2O = GDP + phosphate + H(+)</text>
        <dbReference type="Rhea" id="RHEA:19669"/>
        <dbReference type="ChEBI" id="CHEBI:15377"/>
        <dbReference type="ChEBI" id="CHEBI:15378"/>
        <dbReference type="ChEBI" id="CHEBI:37565"/>
        <dbReference type="ChEBI" id="CHEBI:43474"/>
        <dbReference type="ChEBI" id="CHEBI:58189"/>
        <dbReference type="EC" id="3.6.5.4"/>
    </reaction>
</comment>
<dbReference type="InterPro" id="IPR022941">
    <property type="entry name" value="SRP54"/>
</dbReference>
<dbReference type="GO" id="GO:0048500">
    <property type="term" value="C:signal recognition particle"/>
    <property type="evidence" value="ECO:0007669"/>
    <property type="project" value="UniProtKB-UniRule"/>
</dbReference>
<proteinExistence type="inferred from homology"/>
<feature type="binding site" evidence="11">
    <location>
        <begin position="191"/>
        <end position="195"/>
    </location>
    <ligand>
        <name>GTP</name>
        <dbReference type="ChEBI" id="CHEBI:37565"/>
    </ligand>
</feature>
<dbReference type="RefSeq" id="WP_053475638.1">
    <property type="nucleotide sequence ID" value="NZ_CP041305.1"/>
</dbReference>
<name>A0A0Q3QLY7_9BACI</name>
<comment type="function">
    <text evidence="10">Involved in targeting and insertion of nascent membrane proteins into the cytoplasmic membrane. Binds to the hydrophobic signal sequence of the ribosome-nascent chain (RNC) as it emerges from the ribosomes. The SRP-RNC complex is then targeted to the cytoplasmic membrane where it interacts with the SRP receptor FtsY. Interaction with FtsY leads to the transfer of the RNC complex to the Sec translocase for insertion into the membrane, the hydrolysis of GTP by both Ffh and FtsY, and the dissociation of the SRP-FtsY complex into the individual components.</text>
</comment>
<dbReference type="STRING" id="1637975.AN957_11030"/>
<comment type="subunit">
    <text evidence="11">Part of the signal recognition particle protein translocation system, which is composed of SRP and FtsY.</text>
</comment>
<feature type="binding site" evidence="11">
    <location>
        <begin position="108"/>
        <end position="115"/>
    </location>
    <ligand>
        <name>GTP</name>
        <dbReference type="ChEBI" id="CHEBI:37565"/>
    </ligand>
</feature>
<evidence type="ECO:0000256" key="7">
    <source>
        <dbReference type="ARBA" id="ARBA00023135"/>
    </source>
</evidence>
<dbReference type="EMBL" id="LJIX01000006">
    <property type="protein sequence ID" value="KQL19065.1"/>
    <property type="molecule type" value="Genomic_DNA"/>
</dbReference>
<feature type="binding site" evidence="11">
    <location>
        <begin position="249"/>
        <end position="252"/>
    </location>
    <ligand>
        <name>GTP</name>
        <dbReference type="ChEBI" id="CHEBI:37565"/>
    </ligand>
</feature>
<dbReference type="InterPro" id="IPR004125">
    <property type="entry name" value="Signal_recog_particle_SRP54_M"/>
</dbReference>
<keyword evidence="5 11" id="KW-0694">RNA-binding</keyword>
<dbReference type="GO" id="GO:0008312">
    <property type="term" value="F:7S RNA binding"/>
    <property type="evidence" value="ECO:0007669"/>
    <property type="project" value="InterPro"/>
</dbReference>
<dbReference type="InterPro" id="IPR013822">
    <property type="entry name" value="Signal_recog_particl_SRP54_hlx"/>
</dbReference>
<evidence type="ECO:0000313" key="15">
    <source>
        <dbReference type="Proteomes" id="UP000050996"/>
    </source>
</evidence>
<dbReference type="SMART" id="SM00962">
    <property type="entry name" value="SRP54"/>
    <property type="match status" value="1"/>
</dbReference>
<keyword evidence="2 11" id="KW-0963">Cytoplasm</keyword>
<dbReference type="Gene3D" id="1.20.120.140">
    <property type="entry name" value="Signal recognition particle SRP54, nucleotide-binding domain"/>
    <property type="match status" value="1"/>
</dbReference>